<dbReference type="PRINTS" id="PR01046">
    <property type="entry name" value="TRNASYNTHPRO"/>
</dbReference>
<comment type="similarity">
    <text evidence="1">Belongs to the class-II aminoacyl-tRNA synthetase family.</text>
</comment>
<evidence type="ECO:0000256" key="7">
    <source>
        <dbReference type="ARBA" id="ARBA00023146"/>
    </source>
</evidence>
<reference evidence="13" key="3">
    <citation type="journal article" date="2010" name="Genome Res.">
        <title>Population genomic sequencing of Coccidioides fungi reveals recent hybridization and transposon control.</title>
        <authorList>
            <person name="Neafsey D.E."/>
            <person name="Barker B.M."/>
            <person name="Sharpton T.J."/>
            <person name="Stajich J.E."/>
            <person name="Park D.J."/>
            <person name="Whiston E."/>
            <person name="Hung C.-Y."/>
            <person name="McMahan C."/>
            <person name="White J."/>
            <person name="Sykes S."/>
            <person name="Heiman D."/>
            <person name="Young S."/>
            <person name="Zeng Q."/>
            <person name="Abouelleil A."/>
            <person name="Aftuck L."/>
            <person name="Bessette D."/>
            <person name="Brown A."/>
            <person name="FitzGerald M."/>
            <person name="Lui A."/>
            <person name="Macdonald J.P."/>
            <person name="Priest M."/>
            <person name="Orbach M.J."/>
            <person name="Galgiani J.N."/>
            <person name="Kirkland T.N."/>
            <person name="Cole G.T."/>
            <person name="Birren B.W."/>
            <person name="Henn M.R."/>
            <person name="Taylor J.W."/>
            <person name="Rounsley S.D."/>
        </authorList>
    </citation>
    <scope>NUCLEOTIDE SEQUENCE [LARGE SCALE GENOMIC DNA]</scope>
    <source>
        <strain evidence="13">RMSCC 3488</strain>
    </source>
</reference>
<dbReference type="Pfam" id="PF03129">
    <property type="entry name" value="HGTP_anticodon"/>
    <property type="match status" value="1"/>
</dbReference>
<evidence type="ECO:0000256" key="10">
    <source>
        <dbReference type="SAM" id="MobiDB-lite"/>
    </source>
</evidence>
<dbReference type="EMBL" id="DS268110">
    <property type="protein sequence ID" value="KMM67957.1"/>
    <property type="molecule type" value="Genomic_DNA"/>
</dbReference>
<dbReference type="PROSITE" id="PS50862">
    <property type="entry name" value="AA_TRNA_LIGASE_II"/>
    <property type="match status" value="1"/>
</dbReference>
<feature type="region of interest" description="Disordered" evidence="10">
    <location>
        <begin position="280"/>
        <end position="300"/>
    </location>
</feature>
<evidence type="ECO:0000256" key="6">
    <source>
        <dbReference type="ARBA" id="ARBA00022917"/>
    </source>
</evidence>
<dbReference type="PANTHER" id="PTHR42753:SF2">
    <property type="entry name" value="PROLINE--TRNA LIGASE"/>
    <property type="match status" value="1"/>
</dbReference>
<keyword evidence="6" id="KW-0648">Protein biosynthesis</keyword>
<gene>
    <name evidence="12" type="ORF">CPAG_04290</name>
</gene>
<dbReference type="Pfam" id="PF00587">
    <property type="entry name" value="tRNA-synt_2b"/>
    <property type="match status" value="1"/>
</dbReference>
<dbReference type="Gene3D" id="3.30.930.10">
    <property type="entry name" value="Bira Bifunctional Protein, Domain 2"/>
    <property type="match status" value="2"/>
</dbReference>
<sequence length="668" mass="75284">MSGSMLFYPRFGVGHFRKWNPSQTWDFRLIRRRLHDRPRNLRSKIWVPIAPVPKNLAAQDSTALLVQAGFIRQAYAGIYHLLPLGLRVQKKLENLIDKHMESLGASKLFLSALSSQLLWKLSGRLHDDSEVFRFLDRKNAPFLLAPTHEEEITKLVGGLTNSYKELPLRVYQISRKYRDERRPRQGLLRAREFLMKDLYTFDYSTEEAMKSYNSVKEAYVRLFDELKLPYIVAAADSGNMGGNLNHEFHLENSKGEDIVVSCSKCNYKFNEELTDGHASKFASRRESSPPYSRPGPLGQSPAAAISTGVWTAVSKDRRTLIRAYYPKYLLNENTAEPVEREVNPHAVRSIALAHGVFLDLAIKNASGVWRARAENGIDTELQARDMETEAQDDDAEAQLQSKSMETELQHDSIEAESQGLNVLDIYDFRVRPYDRPPLNDLLDSKTAEKKKISFSSITKFPGTDHDLDFVRVQSGDRCSKCEDGVVTTHTTIEMGHTFLLGTRYSSPLQATVAIDPAKSVNADGAKESPKSVVPLQMGCYGIGVSRMIAAVADILADSRGLNWPRAMAPFSAIIVPGLAFQEDSKKIYDHIASYHNGSIDTILDDREQPLIRKLKDADLTGIPVICVVGKSWERHRNVEVQCRRLNNLRTDVSLDELPSFISSLLDKL</sequence>
<dbReference type="VEuPathDB" id="FungiDB:CPAG_04290"/>
<dbReference type="InterPro" id="IPR002314">
    <property type="entry name" value="aa-tRNA-synt_IIb"/>
</dbReference>
<dbReference type="AlphaFoldDB" id="A0A0J6I8U4"/>
<reference evidence="12 13" key="1">
    <citation type="submission" date="2007-06" db="EMBL/GenBank/DDBJ databases">
        <title>The Genome Sequence of Coccidioides posadasii RMSCC_3488.</title>
        <authorList>
            <consortium name="Coccidioides Genome Resources Consortium"/>
            <consortium name="The Broad Institute Genome Sequencing Platform"/>
            <person name="Henn M.R."/>
            <person name="Sykes S."/>
            <person name="Young S."/>
            <person name="Jaffe D."/>
            <person name="Berlin A."/>
            <person name="Alvarez P."/>
            <person name="Butler J."/>
            <person name="Gnerre S."/>
            <person name="Grabherr M."/>
            <person name="Mauceli E."/>
            <person name="Brockman W."/>
            <person name="Kodira C."/>
            <person name="Alvarado L."/>
            <person name="Zeng Q."/>
            <person name="Crawford M."/>
            <person name="Antoine C."/>
            <person name="Devon K."/>
            <person name="Galgiani J."/>
            <person name="Orsborn K."/>
            <person name="Lewis M.L."/>
            <person name="Nusbaum C."/>
            <person name="Galagan J."/>
            <person name="Birren B."/>
        </authorList>
    </citation>
    <scope>NUCLEOTIDE SEQUENCE [LARGE SCALE GENOMIC DNA]</scope>
    <source>
        <strain evidence="12 13">RMSCC 3488</strain>
    </source>
</reference>
<dbReference type="OrthoDB" id="10267474at2759"/>
<evidence type="ECO:0000256" key="1">
    <source>
        <dbReference type="ARBA" id="ARBA00008226"/>
    </source>
</evidence>
<dbReference type="GO" id="GO:0005739">
    <property type="term" value="C:mitochondrion"/>
    <property type="evidence" value="ECO:0007669"/>
    <property type="project" value="TreeGrafter"/>
</dbReference>
<dbReference type="EC" id="6.1.1.15" evidence="2"/>
<accession>A0A0J6I8U4</accession>
<proteinExistence type="inferred from homology"/>
<evidence type="ECO:0000256" key="9">
    <source>
        <dbReference type="ARBA" id="ARBA00047671"/>
    </source>
</evidence>
<dbReference type="SUPFAM" id="SSF55681">
    <property type="entry name" value="Class II aaRS and biotin synthetases"/>
    <property type="match status" value="2"/>
</dbReference>
<keyword evidence="3" id="KW-0436">Ligase</keyword>
<dbReference type="GO" id="GO:0005524">
    <property type="term" value="F:ATP binding"/>
    <property type="evidence" value="ECO:0007669"/>
    <property type="project" value="UniProtKB-KW"/>
</dbReference>
<dbReference type="Proteomes" id="UP000054567">
    <property type="component" value="Unassembled WGS sequence"/>
</dbReference>
<dbReference type="InterPro" id="IPR006195">
    <property type="entry name" value="aa-tRNA-synth_II"/>
</dbReference>
<keyword evidence="7 12" id="KW-0030">Aminoacyl-tRNA synthetase</keyword>
<name>A0A0J6I8U4_COCPO</name>
<evidence type="ECO:0000256" key="4">
    <source>
        <dbReference type="ARBA" id="ARBA00022741"/>
    </source>
</evidence>
<evidence type="ECO:0000256" key="3">
    <source>
        <dbReference type="ARBA" id="ARBA00022598"/>
    </source>
</evidence>
<evidence type="ECO:0000313" key="13">
    <source>
        <dbReference type="Proteomes" id="UP000054567"/>
    </source>
</evidence>
<dbReference type="GO" id="GO:0006433">
    <property type="term" value="P:prolyl-tRNA aminoacylation"/>
    <property type="evidence" value="ECO:0007669"/>
    <property type="project" value="InterPro"/>
</dbReference>
<evidence type="ECO:0000256" key="8">
    <source>
        <dbReference type="ARBA" id="ARBA00029731"/>
    </source>
</evidence>
<comment type="catalytic activity">
    <reaction evidence="9">
        <text>tRNA(Pro) + L-proline + ATP = L-prolyl-tRNA(Pro) + AMP + diphosphate</text>
        <dbReference type="Rhea" id="RHEA:14305"/>
        <dbReference type="Rhea" id="RHEA-COMP:9700"/>
        <dbReference type="Rhea" id="RHEA-COMP:9702"/>
        <dbReference type="ChEBI" id="CHEBI:30616"/>
        <dbReference type="ChEBI" id="CHEBI:33019"/>
        <dbReference type="ChEBI" id="CHEBI:60039"/>
        <dbReference type="ChEBI" id="CHEBI:78442"/>
        <dbReference type="ChEBI" id="CHEBI:78532"/>
        <dbReference type="ChEBI" id="CHEBI:456215"/>
        <dbReference type="EC" id="6.1.1.15"/>
    </reaction>
</comment>
<keyword evidence="4" id="KW-0547">Nucleotide-binding</keyword>
<dbReference type="PANTHER" id="PTHR42753">
    <property type="entry name" value="MITOCHONDRIAL RIBOSOME PROTEIN L39/PROLYL-TRNA LIGASE FAMILY MEMBER"/>
    <property type="match status" value="1"/>
</dbReference>
<dbReference type="Gene3D" id="3.40.50.800">
    <property type="entry name" value="Anticodon-binding domain"/>
    <property type="match status" value="1"/>
</dbReference>
<dbReference type="InterPro" id="IPR004154">
    <property type="entry name" value="Anticodon-bd"/>
</dbReference>
<dbReference type="InterPro" id="IPR002316">
    <property type="entry name" value="Pro-tRNA-ligase_IIa"/>
</dbReference>
<organism evidence="12 13">
    <name type="scientific">Coccidioides posadasii RMSCC 3488</name>
    <dbReference type="NCBI Taxonomy" id="454284"/>
    <lineage>
        <taxon>Eukaryota</taxon>
        <taxon>Fungi</taxon>
        <taxon>Dikarya</taxon>
        <taxon>Ascomycota</taxon>
        <taxon>Pezizomycotina</taxon>
        <taxon>Eurotiomycetes</taxon>
        <taxon>Eurotiomycetidae</taxon>
        <taxon>Onygenales</taxon>
        <taxon>Onygenaceae</taxon>
        <taxon>Coccidioides</taxon>
    </lineage>
</organism>
<dbReference type="SUPFAM" id="SSF52954">
    <property type="entry name" value="Class II aaRS ABD-related"/>
    <property type="match status" value="1"/>
</dbReference>
<protein>
    <recommendedName>
        <fullName evidence="2">proline--tRNA ligase</fullName>
        <ecNumber evidence="2">6.1.1.15</ecNumber>
    </recommendedName>
    <alternativeName>
        <fullName evidence="8">Prolyl-tRNA synthetase</fullName>
    </alternativeName>
</protein>
<reference evidence="13" key="2">
    <citation type="journal article" date="2009" name="Genome Res.">
        <title>Comparative genomic analyses of the human fungal pathogens Coccidioides and their relatives.</title>
        <authorList>
            <person name="Sharpton T.J."/>
            <person name="Stajich J.E."/>
            <person name="Rounsley S.D."/>
            <person name="Gardner M.J."/>
            <person name="Wortman J.R."/>
            <person name="Jordar V.S."/>
            <person name="Maiti R."/>
            <person name="Kodira C.D."/>
            <person name="Neafsey D.E."/>
            <person name="Zeng Q."/>
            <person name="Hung C.-Y."/>
            <person name="McMahan C."/>
            <person name="Muszewska A."/>
            <person name="Grynberg M."/>
            <person name="Mandel M.A."/>
            <person name="Kellner E.M."/>
            <person name="Barker B.M."/>
            <person name="Galgiani J.N."/>
            <person name="Orbach M.J."/>
            <person name="Kirkland T.N."/>
            <person name="Cole G.T."/>
            <person name="Henn M.R."/>
            <person name="Birren B.W."/>
            <person name="Taylor J.W."/>
        </authorList>
    </citation>
    <scope>NUCLEOTIDE SEQUENCE [LARGE SCALE GENOMIC DNA]</scope>
    <source>
        <strain evidence="13">RMSCC 3488</strain>
    </source>
</reference>
<dbReference type="InterPro" id="IPR036621">
    <property type="entry name" value="Anticodon-bd_dom_sf"/>
</dbReference>
<feature type="domain" description="Aminoacyl-transfer RNA synthetases class-II family profile" evidence="11">
    <location>
        <begin position="72"/>
        <end position="569"/>
    </location>
</feature>
<evidence type="ECO:0000259" key="11">
    <source>
        <dbReference type="PROSITE" id="PS50862"/>
    </source>
</evidence>
<dbReference type="InterPro" id="IPR050062">
    <property type="entry name" value="Pro-tRNA_synthetase"/>
</dbReference>
<keyword evidence="5" id="KW-0067">ATP-binding</keyword>
<evidence type="ECO:0000313" key="12">
    <source>
        <dbReference type="EMBL" id="KMM67957.1"/>
    </source>
</evidence>
<evidence type="ECO:0000256" key="5">
    <source>
        <dbReference type="ARBA" id="ARBA00022840"/>
    </source>
</evidence>
<dbReference type="InterPro" id="IPR045864">
    <property type="entry name" value="aa-tRNA-synth_II/BPL/LPL"/>
</dbReference>
<evidence type="ECO:0000256" key="2">
    <source>
        <dbReference type="ARBA" id="ARBA00012831"/>
    </source>
</evidence>
<dbReference type="GO" id="GO:0004827">
    <property type="term" value="F:proline-tRNA ligase activity"/>
    <property type="evidence" value="ECO:0007669"/>
    <property type="project" value="UniProtKB-EC"/>
</dbReference>